<protein>
    <submittedName>
        <fullName evidence="2">Chemotaxis protein</fullName>
    </submittedName>
</protein>
<dbReference type="Gene3D" id="1.20.120.30">
    <property type="entry name" value="Aspartate receptor, ligand-binding domain"/>
    <property type="match status" value="1"/>
</dbReference>
<name>A0A4U0PWV9_9NEIS</name>
<dbReference type="Proteomes" id="UP000310016">
    <property type="component" value="Unassembled WGS sequence"/>
</dbReference>
<sequence length="118" mass="13512">MDLYQAIKAHGEWRWKFRMAIGKGDRLDTHSISSDDRCPLGQWLHSEGKRHYANLPAYTECLHQHAVFHREAAKVAQTINAQRYDDAELMLLPGTPYSNSSVAIGTAIIHLRNALRWD</sequence>
<evidence type="ECO:0000313" key="3">
    <source>
        <dbReference type="Proteomes" id="UP000310016"/>
    </source>
</evidence>
<evidence type="ECO:0000313" key="2">
    <source>
        <dbReference type="EMBL" id="TJZ73007.1"/>
    </source>
</evidence>
<keyword evidence="3" id="KW-1185">Reference proteome</keyword>
<dbReference type="InterPro" id="IPR025991">
    <property type="entry name" value="Chemoreceptor_zinc-bind_dom"/>
</dbReference>
<reference evidence="2 3" key="1">
    <citation type="submission" date="2019-04" db="EMBL/GenBank/DDBJ databases">
        <title>Chitiniphilus eburnea sp. nov., a novel chitinolytic bacterium isolated from aquaculture sludge.</title>
        <authorList>
            <person name="Sheng M."/>
        </authorList>
    </citation>
    <scope>NUCLEOTIDE SEQUENCE [LARGE SCALE GENOMIC DNA]</scope>
    <source>
        <strain evidence="2 3">HX-2-15</strain>
    </source>
</reference>
<dbReference type="AlphaFoldDB" id="A0A4U0PWV9"/>
<evidence type="ECO:0000259" key="1">
    <source>
        <dbReference type="Pfam" id="PF13682"/>
    </source>
</evidence>
<gene>
    <name evidence="2" type="ORF">FAZ21_12375</name>
</gene>
<proteinExistence type="predicted"/>
<comment type="caution">
    <text evidence="2">The sequence shown here is derived from an EMBL/GenBank/DDBJ whole genome shotgun (WGS) entry which is preliminary data.</text>
</comment>
<dbReference type="OrthoDB" id="8613985at2"/>
<dbReference type="Pfam" id="PF13682">
    <property type="entry name" value="CZB"/>
    <property type="match status" value="1"/>
</dbReference>
<dbReference type="RefSeq" id="WP_136773751.1">
    <property type="nucleotide sequence ID" value="NZ_CP156074.1"/>
</dbReference>
<feature type="domain" description="Chemoreceptor zinc-binding" evidence="1">
    <location>
        <begin position="10"/>
        <end position="75"/>
    </location>
</feature>
<dbReference type="EMBL" id="SUMF01000013">
    <property type="protein sequence ID" value="TJZ73007.1"/>
    <property type="molecule type" value="Genomic_DNA"/>
</dbReference>
<organism evidence="2 3">
    <name type="scientific">Chitiniphilus eburneus</name>
    <dbReference type="NCBI Taxonomy" id="2571148"/>
    <lineage>
        <taxon>Bacteria</taxon>
        <taxon>Pseudomonadati</taxon>
        <taxon>Pseudomonadota</taxon>
        <taxon>Betaproteobacteria</taxon>
        <taxon>Neisseriales</taxon>
        <taxon>Chitinibacteraceae</taxon>
        <taxon>Chitiniphilus</taxon>
    </lineage>
</organism>
<accession>A0A4U0PWV9</accession>